<accession>A0A5A7SWJ3</accession>
<dbReference type="OrthoDB" id="585237at2759"/>
<dbReference type="STRING" id="1194695.A0A5A7SWJ3"/>
<comment type="caution">
    <text evidence="1">The sequence shown here is derived from an EMBL/GenBank/DDBJ whole genome shotgun (WGS) entry which is preliminary data.</text>
</comment>
<evidence type="ECO:0000313" key="1">
    <source>
        <dbReference type="EMBL" id="KAA0033831.1"/>
    </source>
</evidence>
<dbReference type="AlphaFoldDB" id="A0A5A7SWJ3"/>
<sequence>MIKEIEALKKKETWELITATWALARGKGRVGYGWVYTLKDKAYGSIQRASVVAKVAAKRSWSLHQLDVKNVFLHGDLMVDVDKILPFSSIATWRWHSLKVKGQVQMKKGWRWIPMHLETRKGIVSDEMLRRVANKRRSGGQPFKLLLNPWAGKRQPGELKYLSSQRKRKQK</sequence>
<organism evidence="1 2">
    <name type="scientific">Cucumis melo var. makuwa</name>
    <name type="common">Oriental melon</name>
    <dbReference type="NCBI Taxonomy" id="1194695"/>
    <lineage>
        <taxon>Eukaryota</taxon>
        <taxon>Viridiplantae</taxon>
        <taxon>Streptophyta</taxon>
        <taxon>Embryophyta</taxon>
        <taxon>Tracheophyta</taxon>
        <taxon>Spermatophyta</taxon>
        <taxon>Magnoliopsida</taxon>
        <taxon>eudicotyledons</taxon>
        <taxon>Gunneridae</taxon>
        <taxon>Pentapetalae</taxon>
        <taxon>rosids</taxon>
        <taxon>fabids</taxon>
        <taxon>Cucurbitales</taxon>
        <taxon>Cucurbitaceae</taxon>
        <taxon>Benincaseae</taxon>
        <taxon>Cucumis</taxon>
    </lineage>
</organism>
<evidence type="ECO:0000313" key="2">
    <source>
        <dbReference type="Proteomes" id="UP000321393"/>
    </source>
</evidence>
<proteinExistence type="predicted"/>
<gene>
    <name evidence="1" type="ORF">E6C27_scaffold1620G00010</name>
</gene>
<name>A0A5A7SWJ3_CUCMM</name>
<evidence type="ECO:0008006" key="3">
    <source>
        <dbReference type="Google" id="ProtNLM"/>
    </source>
</evidence>
<protein>
    <recommendedName>
        <fullName evidence="3">Reverse transcriptase Ty1/copia-type domain-containing protein</fullName>
    </recommendedName>
</protein>
<reference evidence="1 2" key="1">
    <citation type="submission" date="2019-08" db="EMBL/GenBank/DDBJ databases">
        <title>Draft genome sequences of two oriental melons (Cucumis melo L. var makuwa).</title>
        <authorList>
            <person name="Kwon S.-Y."/>
        </authorList>
    </citation>
    <scope>NUCLEOTIDE SEQUENCE [LARGE SCALE GENOMIC DNA]</scope>
    <source>
        <strain evidence="2">cv. SW 3</strain>
        <tissue evidence="1">Leaf</tissue>
    </source>
</reference>
<dbReference type="EMBL" id="SSTE01020583">
    <property type="protein sequence ID" value="KAA0033831.1"/>
    <property type="molecule type" value="Genomic_DNA"/>
</dbReference>
<dbReference type="Proteomes" id="UP000321393">
    <property type="component" value="Unassembled WGS sequence"/>
</dbReference>